<evidence type="ECO:0008006" key="4">
    <source>
        <dbReference type="Google" id="ProtNLM"/>
    </source>
</evidence>
<dbReference type="EMBL" id="JAGXTP010000001">
    <property type="protein sequence ID" value="MBS3848898.1"/>
    <property type="molecule type" value="Genomic_DNA"/>
</dbReference>
<dbReference type="Proteomes" id="UP000678281">
    <property type="component" value="Unassembled WGS sequence"/>
</dbReference>
<evidence type="ECO:0000256" key="1">
    <source>
        <dbReference type="SAM" id="SignalP"/>
    </source>
</evidence>
<dbReference type="AlphaFoldDB" id="A0A942E658"/>
<protein>
    <recommendedName>
        <fullName evidence="4">Porin domain-containing protein</fullName>
    </recommendedName>
</protein>
<feature type="signal peptide" evidence="1">
    <location>
        <begin position="1"/>
        <end position="22"/>
    </location>
</feature>
<sequence length="451" mass="45805">MKLKSLILGSVAAAGLSTAGFAADLGVLTSLDVCDDLGLSGLTISSDTNCLQISGGVEYEFNFGNFNLSTPIVTFQGIKNIDAPSSVAGSNNDWNSKVVSWLKFVGTASSDFGPARTVIKLKNEHKTAYTNGAQTTADTYDVVIDEGYVQVGDATVLSAGKKGSIFNKGDDEPFNFTGLFAASDADTGVVGSRDGSQSALFPTVGGHVIQVESSLGNGVAAKVGLEKLESTGTLVGVLDYAGDSITAHISGAVGGILDGQATTVADDLYAIHAGMTGTFDQFKLRAALAAGGSYVSGNQSSYLNGLISAEGSFDMFKIAASAEVLSVTTAGGVRTTGYGFGGSVGATVTDGVTFNLGGRYFGEDVNGSGAGYQVAAQIVADVTETLKATAEVGVYGRTDRTVAVALTGTSDVYGKAELAWAPGGGFTSSLGATVQQNGAYKVTFKAAKSFE</sequence>
<accession>A0A942E658</accession>
<keyword evidence="1" id="KW-0732">Signal</keyword>
<proteinExistence type="predicted"/>
<evidence type="ECO:0000313" key="3">
    <source>
        <dbReference type="Proteomes" id="UP000678281"/>
    </source>
</evidence>
<dbReference type="RefSeq" id="WP_212658411.1">
    <property type="nucleotide sequence ID" value="NZ_JAGXTP010000001.1"/>
</dbReference>
<organism evidence="2 3">
    <name type="scientific">Devosia litorisediminis</name>
    <dbReference type="NCBI Taxonomy" id="2829817"/>
    <lineage>
        <taxon>Bacteria</taxon>
        <taxon>Pseudomonadati</taxon>
        <taxon>Pseudomonadota</taxon>
        <taxon>Alphaproteobacteria</taxon>
        <taxon>Hyphomicrobiales</taxon>
        <taxon>Devosiaceae</taxon>
        <taxon>Devosia</taxon>
    </lineage>
</organism>
<feature type="chain" id="PRO_5036700119" description="Porin domain-containing protein" evidence="1">
    <location>
        <begin position="23"/>
        <end position="451"/>
    </location>
</feature>
<gene>
    <name evidence="2" type="ORF">KD146_09360</name>
</gene>
<name>A0A942E658_9HYPH</name>
<keyword evidence="3" id="KW-1185">Reference proteome</keyword>
<evidence type="ECO:0000313" key="2">
    <source>
        <dbReference type="EMBL" id="MBS3848898.1"/>
    </source>
</evidence>
<comment type="caution">
    <text evidence="2">The sequence shown here is derived from an EMBL/GenBank/DDBJ whole genome shotgun (WGS) entry which is preliminary data.</text>
</comment>
<reference evidence="2" key="1">
    <citation type="submission" date="2021-04" db="EMBL/GenBank/DDBJ databases">
        <title>Devosia litorisediminis sp. nov., isolated from a sand dune.</title>
        <authorList>
            <person name="Park S."/>
            <person name="Yoon J.-H."/>
        </authorList>
    </citation>
    <scope>NUCLEOTIDE SEQUENCE</scope>
    <source>
        <strain evidence="2">BSSL-BM10</strain>
    </source>
</reference>